<keyword evidence="19" id="KW-0902">Two-component regulatory system</keyword>
<feature type="domain" description="Response regulatory" evidence="28">
    <location>
        <begin position="2"/>
        <end position="116"/>
    </location>
</feature>
<dbReference type="InterPro" id="IPR001789">
    <property type="entry name" value="Sig_transdc_resp-reg_receiver"/>
</dbReference>
<keyword evidence="16" id="KW-0067">ATP-binding</keyword>
<dbReference type="AlphaFoldDB" id="A0A0A2W4U9"/>
<dbReference type="InterPro" id="IPR029039">
    <property type="entry name" value="Flavoprotein-like_sf"/>
</dbReference>
<dbReference type="InterPro" id="IPR005467">
    <property type="entry name" value="His_kinase_dom"/>
</dbReference>
<dbReference type="CDD" id="cd00383">
    <property type="entry name" value="trans_reg_C"/>
    <property type="match status" value="1"/>
</dbReference>
<dbReference type="Gene3D" id="3.40.50.360">
    <property type="match status" value="1"/>
</dbReference>
<dbReference type="SMART" id="SM00388">
    <property type="entry name" value="HisKA"/>
    <property type="match status" value="1"/>
</dbReference>
<evidence type="ECO:0000256" key="7">
    <source>
        <dbReference type="ARBA" id="ARBA00017234"/>
    </source>
</evidence>
<dbReference type="PANTHER" id="PTHR46305">
    <property type="match status" value="1"/>
</dbReference>
<evidence type="ECO:0000256" key="11">
    <source>
        <dbReference type="ARBA" id="ARBA00022679"/>
    </source>
</evidence>
<dbReference type="InterPro" id="IPR003594">
    <property type="entry name" value="HATPase_dom"/>
</dbReference>
<evidence type="ECO:0000256" key="14">
    <source>
        <dbReference type="ARBA" id="ARBA00022777"/>
    </source>
</evidence>
<dbReference type="GO" id="GO:0000155">
    <property type="term" value="F:phosphorelay sensor kinase activity"/>
    <property type="evidence" value="ECO:0007669"/>
    <property type="project" value="InterPro"/>
</dbReference>
<evidence type="ECO:0000256" key="13">
    <source>
        <dbReference type="ARBA" id="ARBA00022741"/>
    </source>
</evidence>
<dbReference type="InterPro" id="IPR003660">
    <property type="entry name" value="HAMP_dom"/>
</dbReference>
<dbReference type="InterPro" id="IPR001867">
    <property type="entry name" value="OmpR/PhoB-type_DNA-bd"/>
</dbReference>
<keyword evidence="10" id="KW-0285">Flavoprotein</keyword>
<evidence type="ECO:0000256" key="6">
    <source>
        <dbReference type="ARBA" id="ARBA00012438"/>
    </source>
</evidence>
<evidence type="ECO:0000313" key="33">
    <source>
        <dbReference type="Proteomes" id="UP000030106"/>
    </source>
</evidence>
<evidence type="ECO:0000256" key="22">
    <source>
        <dbReference type="ARBA" id="ARBA00023136"/>
    </source>
</evidence>
<feature type="domain" description="ABM" evidence="30">
    <location>
        <begin position="784"/>
        <end position="882"/>
    </location>
</feature>
<feature type="domain" description="OmpR/PhoB-type" evidence="31">
    <location>
        <begin position="124"/>
        <end position="218"/>
    </location>
</feature>
<dbReference type="PROSITE" id="PS51725">
    <property type="entry name" value="ABM"/>
    <property type="match status" value="1"/>
</dbReference>
<dbReference type="CDD" id="cd17624">
    <property type="entry name" value="REC_OmpR_PmrA-like"/>
    <property type="match status" value="1"/>
</dbReference>
<dbReference type="InterPro" id="IPR036890">
    <property type="entry name" value="HATPase_C_sf"/>
</dbReference>
<dbReference type="NCBIfam" id="NF007664">
    <property type="entry name" value="PRK10337.1"/>
    <property type="match status" value="1"/>
</dbReference>
<dbReference type="Gene3D" id="1.20.5.1040">
    <property type="entry name" value="Sensor protein qsec"/>
    <property type="match status" value="1"/>
</dbReference>
<proteinExistence type="inferred from homology"/>
<evidence type="ECO:0000256" key="10">
    <source>
        <dbReference type="ARBA" id="ARBA00022630"/>
    </source>
</evidence>
<dbReference type="Gene3D" id="3.40.50.2300">
    <property type="match status" value="1"/>
</dbReference>
<dbReference type="Gene3D" id="3.30.565.10">
    <property type="entry name" value="Histidine kinase-like ATPase, C-terminal domain"/>
    <property type="match status" value="1"/>
</dbReference>
<dbReference type="Pfam" id="PF00486">
    <property type="entry name" value="Trans_reg_C"/>
    <property type="match status" value="1"/>
</dbReference>
<evidence type="ECO:0000256" key="5">
    <source>
        <dbReference type="ARBA" id="ARBA00011738"/>
    </source>
</evidence>
<dbReference type="InterPro" id="IPR003680">
    <property type="entry name" value="Flavodoxin_fold"/>
</dbReference>
<comment type="caution">
    <text evidence="32">The sequence shown here is derived from an EMBL/GenBank/DDBJ whole genome shotgun (WGS) entry which is preliminary data.</text>
</comment>
<evidence type="ECO:0000256" key="17">
    <source>
        <dbReference type="ARBA" id="ARBA00022989"/>
    </source>
</evidence>
<keyword evidence="8" id="KW-0963">Cytoplasm</keyword>
<dbReference type="EC" id="2.7.13.3" evidence="6"/>
<dbReference type="InterPro" id="IPR036388">
    <property type="entry name" value="WH-like_DNA-bd_sf"/>
</dbReference>
<evidence type="ECO:0000256" key="3">
    <source>
        <dbReference type="ARBA" id="ARBA00004141"/>
    </source>
</evidence>
<evidence type="ECO:0000256" key="2">
    <source>
        <dbReference type="ARBA" id="ARBA00001974"/>
    </source>
</evidence>
<dbReference type="Pfam" id="PF02518">
    <property type="entry name" value="HATPase_c"/>
    <property type="match status" value="1"/>
</dbReference>
<dbReference type="FunFam" id="3.40.50.360:FF:000007">
    <property type="entry name" value="Drug activity modulator B"/>
    <property type="match status" value="1"/>
</dbReference>
<dbReference type="Pfam" id="PF00512">
    <property type="entry name" value="HisKA"/>
    <property type="match status" value="1"/>
</dbReference>
<dbReference type="GO" id="GO:0003677">
    <property type="term" value="F:DNA binding"/>
    <property type="evidence" value="ECO:0007669"/>
    <property type="project" value="UniProtKB-UniRule"/>
</dbReference>
<evidence type="ECO:0000259" key="30">
    <source>
        <dbReference type="PROSITE" id="PS51725"/>
    </source>
</evidence>
<comment type="similarity">
    <text evidence="24">Belongs to the oxidoreductase MdaB family.</text>
</comment>
<dbReference type="InterPro" id="IPR011006">
    <property type="entry name" value="CheY-like_superfamily"/>
</dbReference>
<dbReference type="NCBIfam" id="NF007663">
    <property type="entry name" value="PRK10336.1"/>
    <property type="match status" value="1"/>
</dbReference>
<dbReference type="PROSITE" id="PS50885">
    <property type="entry name" value="HAMP"/>
    <property type="match status" value="1"/>
</dbReference>
<name>A0A0A2W4U9_BEABA</name>
<gene>
    <name evidence="32" type="ORF">BBAD15_g657</name>
</gene>
<keyword evidence="13" id="KW-0547">Nucleotide-binding</keyword>
<accession>A0A0A2W4U9</accession>
<comment type="cofactor">
    <cofactor evidence="2">
        <name>FAD</name>
        <dbReference type="ChEBI" id="CHEBI:57692"/>
    </cofactor>
</comment>
<dbReference type="GO" id="GO:0005524">
    <property type="term" value="F:ATP binding"/>
    <property type="evidence" value="ECO:0007669"/>
    <property type="project" value="UniProtKB-KW"/>
</dbReference>
<dbReference type="GO" id="GO:0016020">
    <property type="term" value="C:membrane"/>
    <property type="evidence" value="ECO:0007669"/>
    <property type="project" value="UniProtKB-SubCell"/>
</dbReference>
<comment type="subcellular location">
    <subcellularLocation>
        <location evidence="4">Cytoplasm</location>
    </subcellularLocation>
    <subcellularLocation>
        <location evidence="3">Membrane</location>
        <topology evidence="3">Multi-pass membrane protein</topology>
    </subcellularLocation>
</comment>
<dbReference type="SUPFAM" id="SSF52218">
    <property type="entry name" value="Flavoproteins"/>
    <property type="match status" value="1"/>
</dbReference>
<dbReference type="GO" id="GO:0005737">
    <property type="term" value="C:cytoplasm"/>
    <property type="evidence" value="ECO:0007669"/>
    <property type="project" value="UniProtKB-SubCell"/>
</dbReference>
<dbReference type="SMART" id="SM00448">
    <property type="entry name" value="REC"/>
    <property type="match status" value="1"/>
</dbReference>
<evidence type="ECO:0000313" key="32">
    <source>
        <dbReference type="EMBL" id="KGQ13475.1"/>
    </source>
</evidence>
<sequence length="887" mass="99473">MRLLLIEDDPLIGDGIKAGLIKMGFAVDWFSDGAQGQAALGQAPYDAVVLDLSLPGMDGLDILRTWRKEGYSEPVLILTARDTIDERIEGLQLGADDYLCKPFALTEVAVRLQVLIRRAHGHAQPELTHGNVVLSPANLTATLNGEPLQLKPKEFALLELLMRNTGRVLPRTLIEEKIYNWDDEVSRNALEVHIHHLRKKLGSGFIRTVHGIGYTLAAAFASTAAWYEARKSLNKLFDTQQLLFAKRLSVLDFDAANNAEAQLPRSKNILKKHRGKLDDDTLAFAIFTAEGKLVLNDGDSGKGLTYSWHRDGFADAQLEDDDDQWRLVWLTTPDGRFRIVVGQEWDYRDDMALDVVSAQLTPWLIVLPLMLALLIWLVGSELAPLRKLAQKLQHRPPGDNSRLATQPLPLEVRPLVEALNQLFERTEAFMQRERRFTSDAAHELRTPLAALKVQAEVAQLAEDDAQVRQQALNHLHHGIDRASRLVEQLLTLSRLDSLAELNDVQAVSLQTLLQESVMEAWHGAQREHIDIRLQMLEKPVIQRAQPLLLGLMLRNILDNAVRYSPAGSVVNVMLNEHDLEVIDNGPGVNTEYLASLGLTMSNILIINGGKKFGHSNGQLNDTMTEVAESYLRDLGHDVQVTRADSEYDVKAEVEKFLWADSIIWQMPGWWMGAPWTVKKYIDDVFTEGHGSLYASDGRTRSDASKKYGSGGLIQGKTYMMSLTWNAPLEAFTEKDQFFHGVGVDGVYLPFHKANQFLGMEGLPTFIANDVIKAPDVPHYVAEYRKHLAEIRTRPGAHHRQAVIAAFEKIIPTVLQEEGCHGYAPLVDHNAQVAFQTTAPDSIFMLEKWESVAHLEAHLQTKHMKEHSARVKDDVLEVHIRILEEAVK</sequence>
<dbReference type="FunFam" id="1.10.287.130:FF:000035">
    <property type="entry name" value="Two-component sensor histidine kinase"/>
    <property type="match status" value="1"/>
</dbReference>
<dbReference type="GO" id="GO:0006355">
    <property type="term" value="P:regulation of DNA-templated transcription"/>
    <property type="evidence" value="ECO:0007669"/>
    <property type="project" value="InterPro"/>
</dbReference>
<keyword evidence="17" id="KW-1133">Transmembrane helix</keyword>
<keyword evidence="18" id="KW-0560">Oxidoreductase</keyword>
<evidence type="ECO:0000256" key="20">
    <source>
        <dbReference type="ARBA" id="ARBA00023015"/>
    </source>
</evidence>
<dbReference type="InterPro" id="IPR059132">
    <property type="entry name" value="QseC"/>
</dbReference>
<dbReference type="InterPro" id="IPR003661">
    <property type="entry name" value="HisK_dim/P_dom"/>
</dbReference>
<evidence type="ECO:0000256" key="9">
    <source>
        <dbReference type="ARBA" id="ARBA00022553"/>
    </source>
</evidence>
<dbReference type="FunFam" id="3.40.50.2300:FF:000002">
    <property type="entry name" value="DNA-binding response regulator PhoP"/>
    <property type="match status" value="1"/>
</dbReference>
<dbReference type="PROSITE" id="PS51755">
    <property type="entry name" value="OMPR_PHOB"/>
    <property type="match status" value="1"/>
</dbReference>
<dbReference type="SUPFAM" id="SSF55874">
    <property type="entry name" value="ATPase domain of HSP90 chaperone/DNA topoisomerase II/histidine kinase"/>
    <property type="match status" value="1"/>
</dbReference>
<dbReference type="PROSITE" id="PS50110">
    <property type="entry name" value="RESPONSE_REGULATORY"/>
    <property type="match status" value="1"/>
</dbReference>
<dbReference type="SUPFAM" id="SSF47384">
    <property type="entry name" value="Homodimeric domain of signal transducing histidine kinase"/>
    <property type="match status" value="1"/>
</dbReference>
<dbReference type="PANTHER" id="PTHR46305:SF3">
    <property type="entry name" value="NADPH:QUINONE OXIDOREDUCTASE MDAB"/>
    <property type="match status" value="1"/>
</dbReference>
<dbReference type="EMBL" id="ANFO01000039">
    <property type="protein sequence ID" value="KGQ13475.1"/>
    <property type="molecule type" value="Genomic_DNA"/>
</dbReference>
<comment type="catalytic activity">
    <reaction evidence="1">
        <text>ATP + protein L-histidine = ADP + protein N-phospho-L-histidine.</text>
        <dbReference type="EC" id="2.7.13.3"/>
    </reaction>
</comment>
<evidence type="ECO:0000256" key="16">
    <source>
        <dbReference type="ARBA" id="ARBA00022840"/>
    </source>
</evidence>
<dbReference type="SUPFAM" id="SSF54909">
    <property type="entry name" value="Dimeric alpha+beta barrel"/>
    <property type="match status" value="1"/>
</dbReference>
<evidence type="ECO:0000256" key="4">
    <source>
        <dbReference type="ARBA" id="ARBA00004496"/>
    </source>
</evidence>
<comment type="subunit">
    <text evidence="5">Homodimer.</text>
</comment>
<keyword evidence="22" id="KW-0472">Membrane</keyword>
<keyword evidence="15" id="KW-0274">FAD</keyword>
<keyword evidence="14" id="KW-0418">Kinase</keyword>
<keyword evidence="23" id="KW-0804">Transcription</keyword>
<evidence type="ECO:0000256" key="26">
    <source>
        <dbReference type="PROSITE-ProRule" id="PRU01091"/>
    </source>
</evidence>
<dbReference type="Gene3D" id="6.10.250.690">
    <property type="match status" value="1"/>
</dbReference>
<evidence type="ECO:0000259" key="27">
    <source>
        <dbReference type="PROSITE" id="PS50109"/>
    </source>
</evidence>
<keyword evidence="9 25" id="KW-0597">Phosphoprotein</keyword>
<evidence type="ECO:0000256" key="15">
    <source>
        <dbReference type="ARBA" id="ARBA00022827"/>
    </source>
</evidence>
<dbReference type="Pfam" id="PF02525">
    <property type="entry name" value="Flavodoxin_2"/>
    <property type="match status" value="1"/>
</dbReference>
<dbReference type="SMART" id="SM00862">
    <property type="entry name" value="Trans_reg_C"/>
    <property type="match status" value="1"/>
</dbReference>
<evidence type="ECO:0000256" key="19">
    <source>
        <dbReference type="ARBA" id="ARBA00023012"/>
    </source>
</evidence>
<evidence type="ECO:0000256" key="18">
    <source>
        <dbReference type="ARBA" id="ARBA00023002"/>
    </source>
</evidence>
<evidence type="ECO:0000259" key="29">
    <source>
        <dbReference type="PROSITE" id="PS50885"/>
    </source>
</evidence>
<dbReference type="Gene3D" id="3.30.70.100">
    <property type="match status" value="1"/>
</dbReference>
<evidence type="ECO:0000256" key="1">
    <source>
        <dbReference type="ARBA" id="ARBA00000085"/>
    </source>
</evidence>
<evidence type="ECO:0000256" key="24">
    <source>
        <dbReference type="ARBA" id="ARBA00037981"/>
    </source>
</evidence>
<protein>
    <recommendedName>
        <fullName evidence="7">Sensor protein QseC</fullName>
        <ecNumber evidence="6">2.7.13.3</ecNumber>
    </recommendedName>
</protein>
<dbReference type="InterPro" id="IPR007138">
    <property type="entry name" value="ABM_dom"/>
</dbReference>
<feature type="domain" description="HAMP" evidence="29">
    <location>
        <begin position="379"/>
        <end position="431"/>
    </location>
</feature>
<feature type="modified residue" description="4-aspartylphosphate" evidence="25">
    <location>
        <position position="51"/>
    </location>
</feature>
<evidence type="ECO:0000256" key="12">
    <source>
        <dbReference type="ARBA" id="ARBA00022692"/>
    </source>
</evidence>
<evidence type="ECO:0000256" key="21">
    <source>
        <dbReference type="ARBA" id="ARBA00023125"/>
    </source>
</evidence>
<dbReference type="HOGENOM" id="CLU_325159_0_0_1"/>
<feature type="domain" description="Histidine kinase" evidence="27">
    <location>
        <begin position="439"/>
        <end position="601"/>
    </location>
</feature>
<dbReference type="GO" id="GO:0016491">
    <property type="term" value="F:oxidoreductase activity"/>
    <property type="evidence" value="ECO:0007669"/>
    <property type="project" value="UniProtKB-KW"/>
</dbReference>
<keyword evidence="21 26" id="KW-0238">DNA-binding</keyword>
<dbReference type="InterPro" id="IPR052397">
    <property type="entry name" value="NADPH-QR_MdaB"/>
</dbReference>
<evidence type="ECO:0000256" key="23">
    <source>
        <dbReference type="ARBA" id="ARBA00023163"/>
    </source>
</evidence>
<keyword evidence="20" id="KW-0805">Transcription regulation</keyword>
<feature type="DNA-binding region" description="OmpR/PhoB-type" evidence="26">
    <location>
        <begin position="124"/>
        <end position="218"/>
    </location>
</feature>
<organism evidence="32 33">
    <name type="scientific">Beauveria bassiana D1-5</name>
    <dbReference type="NCBI Taxonomy" id="1245745"/>
    <lineage>
        <taxon>Eukaryota</taxon>
        <taxon>Fungi</taxon>
        <taxon>Dikarya</taxon>
        <taxon>Ascomycota</taxon>
        <taxon>Pezizomycotina</taxon>
        <taxon>Sordariomycetes</taxon>
        <taxon>Hypocreomycetidae</taxon>
        <taxon>Hypocreales</taxon>
        <taxon>Cordycipitaceae</taxon>
        <taxon>Beauveria</taxon>
    </lineage>
</organism>
<dbReference type="Proteomes" id="UP000030106">
    <property type="component" value="Unassembled WGS sequence"/>
</dbReference>
<evidence type="ECO:0000256" key="25">
    <source>
        <dbReference type="PROSITE-ProRule" id="PRU00169"/>
    </source>
</evidence>
<keyword evidence="12" id="KW-0812">Transmembrane</keyword>
<evidence type="ECO:0000259" key="31">
    <source>
        <dbReference type="PROSITE" id="PS51755"/>
    </source>
</evidence>
<dbReference type="Gene3D" id="1.10.10.10">
    <property type="entry name" value="Winged helix-like DNA-binding domain superfamily/Winged helix DNA-binding domain"/>
    <property type="match status" value="1"/>
</dbReference>
<evidence type="ECO:0000256" key="8">
    <source>
        <dbReference type="ARBA" id="ARBA00022490"/>
    </source>
</evidence>
<dbReference type="SUPFAM" id="SSF52172">
    <property type="entry name" value="CheY-like"/>
    <property type="match status" value="1"/>
</dbReference>
<dbReference type="PROSITE" id="PS50109">
    <property type="entry name" value="HIS_KIN"/>
    <property type="match status" value="1"/>
</dbReference>
<evidence type="ECO:0000259" key="28">
    <source>
        <dbReference type="PROSITE" id="PS50110"/>
    </source>
</evidence>
<dbReference type="Pfam" id="PF00072">
    <property type="entry name" value="Response_reg"/>
    <property type="match status" value="1"/>
</dbReference>
<dbReference type="Gene3D" id="1.10.287.130">
    <property type="match status" value="1"/>
</dbReference>
<dbReference type="InterPro" id="IPR011008">
    <property type="entry name" value="Dimeric_a/b-barrel"/>
</dbReference>
<dbReference type="InterPro" id="IPR036097">
    <property type="entry name" value="HisK_dim/P_sf"/>
</dbReference>
<dbReference type="CDD" id="cd00082">
    <property type="entry name" value="HisKA"/>
    <property type="match status" value="1"/>
</dbReference>
<reference evidence="32 33" key="1">
    <citation type="submission" date="2012-10" db="EMBL/GenBank/DDBJ databases">
        <title>Genome sequencing and analysis of entomopathogenic fungi Beauveria bassiana D1-5.</title>
        <authorList>
            <person name="Li Q."/>
            <person name="Wang L."/>
            <person name="Zhang Z."/>
            <person name="Wang Q."/>
            <person name="Ren J."/>
            <person name="Wang M."/>
            <person name="Xu W."/>
            <person name="Wang J."/>
            <person name="Lu Y."/>
            <person name="Du Q."/>
            <person name="Sun Z."/>
        </authorList>
    </citation>
    <scope>NUCLEOTIDE SEQUENCE [LARGE SCALE GENOMIC DNA]</scope>
    <source>
        <strain evidence="32 33">D1-5</strain>
    </source>
</reference>
<keyword evidence="11" id="KW-0808">Transferase</keyword>